<dbReference type="OrthoDB" id="9802772at2"/>
<feature type="domain" description="ABC transporter" evidence="5">
    <location>
        <begin position="10"/>
        <end position="259"/>
    </location>
</feature>
<evidence type="ECO:0000256" key="1">
    <source>
        <dbReference type="ARBA" id="ARBA00022448"/>
    </source>
</evidence>
<accession>A0A4R5VWZ3</accession>
<dbReference type="InterPro" id="IPR003439">
    <property type="entry name" value="ABC_transporter-like_ATP-bd"/>
</dbReference>
<dbReference type="SUPFAM" id="SSF52540">
    <property type="entry name" value="P-loop containing nucleoside triphosphate hydrolases"/>
    <property type="match status" value="1"/>
</dbReference>
<dbReference type="NCBIfam" id="NF008453">
    <property type="entry name" value="PRK11308.1"/>
    <property type="match status" value="1"/>
</dbReference>
<dbReference type="FunFam" id="3.40.50.300:FF:000016">
    <property type="entry name" value="Oligopeptide ABC transporter ATP-binding component"/>
    <property type="match status" value="1"/>
</dbReference>
<dbReference type="Pfam" id="PF08352">
    <property type="entry name" value="oligo_HPY"/>
    <property type="match status" value="1"/>
</dbReference>
<keyword evidence="4 6" id="KW-0067">ATP-binding</keyword>
<dbReference type="PROSITE" id="PS50893">
    <property type="entry name" value="ABC_TRANSPORTER_2"/>
    <property type="match status" value="1"/>
</dbReference>
<evidence type="ECO:0000259" key="5">
    <source>
        <dbReference type="PROSITE" id="PS50893"/>
    </source>
</evidence>
<dbReference type="InterPro" id="IPR017871">
    <property type="entry name" value="ABC_transporter-like_CS"/>
</dbReference>
<dbReference type="AlphaFoldDB" id="A0A4R5VWZ3"/>
<evidence type="ECO:0000256" key="2">
    <source>
        <dbReference type="ARBA" id="ARBA00022475"/>
    </source>
</evidence>
<evidence type="ECO:0000313" key="7">
    <source>
        <dbReference type="Proteomes" id="UP000294829"/>
    </source>
</evidence>
<dbReference type="PROSITE" id="PS00211">
    <property type="entry name" value="ABC_TRANSPORTER_1"/>
    <property type="match status" value="1"/>
</dbReference>
<evidence type="ECO:0000256" key="4">
    <source>
        <dbReference type="ARBA" id="ARBA00022840"/>
    </source>
</evidence>
<proteinExistence type="predicted"/>
<dbReference type="GO" id="GO:0015833">
    <property type="term" value="P:peptide transport"/>
    <property type="evidence" value="ECO:0007669"/>
    <property type="project" value="InterPro"/>
</dbReference>
<dbReference type="GO" id="GO:0005524">
    <property type="term" value="F:ATP binding"/>
    <property type="evidence" value="ECO:0007669"/>
    <property type="project" value="UniProtKB-KW"/>
</dbReference>
<comment type="caution">
    <text evidence="6">The sequence shown here is derived from an EMBL/GenBank/DDBJ whole genome shotgun (WGS) entry which is preliminary data.</text>
</comment>
<dbReference type="InterPro" id="IPR027417">
    <property type="entry name" value="P-loop_NTPase"/>
</dbReference>
<gene>
    <name evidence="6" type="ORF">E2I14_14255</name>
</gene>
<evidence type="ECO:0000313" key="6">
    <source>
        <dbReference type="EMBL" id="TDK63802.1"/>
    </source>
</evidence>
<keyword evidence="2" id="KW-1003">Cell membrane</keyword>
<dbReference type="Gene3D" id="3.40.50.300">
    <property type="entry name" value="P-loop containing nucleotide triphosphate hydrolases"/>
    <property type="match status" value="1"/>
</dbReference>
<keyword evidence="2" id="KW-0472">Membrane</keyword>
<keyword evidence="1" id="KW-0813">Transport</keyword>
<sequence length="328" mass="36414">MNVEQARPILQAQNLTRHYAINNGLFAKAGTVKALNGVSFSLGKKHTLAVVGESGCGKSTLARQLTLIEPASSGELIIKGVNVAQANLHELKYLRSQVQMVFQNPFASLNPRKQIAATLDEPLLINTKLEKAERAQRIAAMIARVGLRPEFGQRYPHMFSGGQRQRIAIARAMILNPSIVVADEPVSALDVSIQAQILNLFMDLQDEFGTSYVFISHNLSVVEHVADEVMVMYLGRVVEYGSKVDVFDKPFHPYTQALMSATPAIRPQDRRIKINIKGELPSPLNPPTGCAFHKRCPYAIDRCQLELPQLRSWEGRQVACHRLEELIG</sequence>
<evidence type="ECO:0000256" key="3">
    <source>
        <dbReference type="ARBA" id="ARBA00022741"/>
    </source>
</evidence>
<dbReference type="CDD" id="cd03257">
    <property type="entry name" value="ABC_NikE_OppD_transporters"/>
    <property type="match status" value="1"/>
</dbReference>
<keyword evidence="7" id="KW-1185">Reference proteome</keyword>
<dbReference type="Proteomes" id="UP000294829">
    <property type="component" value="Unassembled WGS sequence"/>
</dbReference>
<dbReference type="PANTHER" id="PTHR43776:SF6">
    <property type="entry name" value="DIPEPTIDE TRANSPORT ATP-BINDING PROTEIN DPPF"/>
    <property type="match status" value="1"/>
</dbReference>
<dbReference type="PANTHER" id="PTHR43776">
    <property type="entry name" value="TRANSPORT ATP-BINDING PROTEIN"/>
    <property type="match status" value="1"/>
</dbReference>
<dbReference type="InterPro" id="IPR003593">
    <property type="entry name" value="AAA+_ATPase"/>
</dbReference>
<reference evidence="6 7" key="1">
    <citation type="submission" date="2019-03" db="EMBL/GenBank/DDBJ databases">
        <title>Sapientia aquatica gen. nov., sp. nov., isolated from a crater lake.</title>
        <authorList>
            <person name="Felfoldi T."/>
            <person name="Szabo A."/>
            <person name="Toth E."/>
            <person name="Schumann P."/>
            <person name="Keki Z."/>
            <person name="Marialigeti K."/>
            <person name="Mathe I."/>
        </authorList>
    </citation>
    <scope>NUCLEOTIDE SEQUENCE [LARGE SCALE GENOMIC DNA]</scope>
    <source>
        <strain evidence="6 7">SA-152</strain>
    </source>
</reference>
<dbReference type="InterPro" id="IPR013563">
    <property type="entry name" value="Oligopep_ABC_C"/>
</dbReference>
<dbReference type="GO" id="GO:0016887">
    <property type="term" value="F:ATP hydrolysis activity"/>
    <property type="evidence" value="ECO:0007669"/>
    <property type="project" value="InterPro"/>
</dbReference>
<name>A0A4R5VWZ3_9BURK</name>
<dbReference type="NCBIfam" id="TIGR01727">
    <property type="entry name" value="oligo_HPY"/>
    <property type="match status" value="1"/>
</dbReference>
<keyword evidence="3" id="KW-0547">Nucleotide-binding</keyword>
<dbReference type="Pfam" id="PF00005">
    <property type="entry name" value="ABC_tran"/>
    <property type="match status" value="1"/>
</dbReference>
<dbReference type="SMART" id="SM00382">
    <property type="entry name" value="AAA"/>
    <property type="match status" value="1"/>
</dbReference>
<organism evidence="6 7">
    <name type="scientific">Sapientia aquatica</name>
    <dbReference type="NCBI Taxonomy" id="1549640"/>
    <lineage>
        <taxon>Bacteria</taxon>
        <taxon>Pseudomonadati</taxon>
        <taxon>Pseudomonadota</taxon>
        <taxon>Betaproteobacteria</taxon>
        <taxon>Burkholderiales</taxon>
        <taxon>Oxalobacteraceae</taxon>
        <taxon>Sapientia</taxon>
    </lineage>
</organism>
<protein>
    <submittedName>
        <fullName evidence="6">ABC transporter ATP-binding protein</fullName>
    </submittedName>
</protein>
<dbReference type="EMBL" id="SMYL01000008">
    <property type="protein sequence ID" value="TDK63802.1"/>
    <property type="molecule type" value="Genomic_DNA"/>
</dbReference>
<dbReference type="InterPro" id="IPR050319">
    <property type="entry name" value="ABC_transp_ATP-bind"/>
</dbReference>
<dbReference type="GO" id="GO:0055085">
    <property type="term" value="P:transmembrane transport"/>
    <property type="evidence" value="ECO:0007669"/>
    <property type="project" value="UniProtKB-ARBA"/>
</dbReference>